<sequence>MTTRPREKDCKCYVANKGLKTSFFNAVAVINDLHREVAACEAQLRDLHRAIATRRQDDSAHREDPPHVQDSAHLSVRSQPAEEEQSWEEVFGESPNNDLAVDETAGGYDGDDEQTNERTDDCESDTSSSENSEDSGSDADDSNGSTTGNNADDEILD</sequence>
<feature type="compositionally biased region" description="Basic and acidic residues" evidence="1">
    <location>
        <begin position="53"/>
        <end position="67"/>
    </location>
</feature>
<dbReference type="Proteomes" id="UP000198211">
    <property type="component" value="Unassembled WGS sequence"/>
</dbReference>
<dbReference type="EMBL" id="NBNE01002091">
    <property type="protein sequence ID" value="OWZ11562.1"/>
    <property type="molecule type" value="Genomic_DNA"/>
</dbReference>
<evidence type="ECO:0000313" key="2">
    <source>
        <dbReference type="EMBL" id="OWZ11562.1"/>
    </source>
</evidence>
<name>A0A225W1X1_9STRA</name>
<keyword evidence="3" id="KW-1185">Reference proteome</keyword>
<accession>A0A225W1X1</accession>
<dbReference type="OrthoDB" id="117781at2759"/>
<gene>
    <name evidence="2" type="ORF">PHMEG_00015405</name>
</gene>
<feature type="region of interest" description="Disordered" evidence="1">
    <location>
        <begin position="53"/>
        <end position="157"/>
    </location>
</feature>
<proteinExistence type="predicted"/>
<dbReference type="AlphaFoldDB" id="A0A225W1X1"/>
<comment type="caution">
    <text evidence="2">The sequence shown here is derived from an EMBL/GenBank/DDBJ whole genome shotgun (WGS) entry which is preliminary data.</text>
</comment>
<feature type="compositionally biased region" description="Acidic residues" evidence="1">
    <location>
        <begin position="131"/>
        <end position="141"/>
    </location>
</feature>
<evidence type="ECO:0000313" key="3">
    <source>
        <dbReference type="Proteomes" id="UP000198211"/>
    </source>
</evidence>
<feature type="compositionally biased region" description="Acidic residues" evidence="1">
    <location>
        <begin position="81"/>
        <end position="91"/>
    </location>
</feature>
<organism evidence="2 3">
    <name type="scientific">Phytophthora megakarya</name>
    <dbReference type="NCBI Taxonomy" id="4795"/>
    <lineage>
        <taxon>Eukaryota</taxon>
        <taxon>Sar</taxon>
        <taxon>Stramenopiles</taxon>
        <taxon>Oomycota</taxon>
        <taxon>Peronosporomycetes</taxon>
        <taxon>Peronosporales</taxon>
        <taxon>Peronosporaceae</taxon>
        <taxon>Phytophthora</taxon>
    </lineage>
</organism>
<reference evidence="3" key="1">
    <citation type="submission" date="2017-03" db="EMBL/GenBank/DDBJ databases">
        <title>Phytopthora megakarya and P. palmivora, two closely related causual agents of cacao black pod achieved similar genome size and gene model numbers by different mechanisms.</title>
        <authorList>
            <person name="Ali S."/>
            <person name="Shao J."/>
            <person name="Larry D.J."/>
            <person name="Kronmiller B."/>
            <person name="Shen D."/>
            <person name="Strem M.D."/>
            <person name="Melnick R.L."/>
            <person name="Guiltinan M.J."/>
            <person name="Tyler B.M."/>
            <person name="Meinhardt L.W."/>
            <person name="Bailey B.A."/>
        </authorList>
    </citation>
    <scope>NUCLEOTIDE SEQUENCE [LARGE SCALE GENOMIC DNA]</scope>
    <source>
        <strain evidence="3">zdho120</strain>
    </source>
</reference>
<evidence type="ECO:0000256" key="1">
    <source>
        <dbReference type="SAM" id="MobiDB-lite"/>
    </source>
</evidence>
<protein>
    <submittedName>
        <fullName evidence="2">Uncharacterized protein</fullName>
    </submittedName>
</protein>